<comment type="caution">
    <text evidence="2">The sequence shown here is derived from an EMBL/GenBank/DDBJ whole genome shotgun (WGS) entry which is preliminary data.</text>
</comment>
<dbReference type="AlphaFoldDB" id="A0A919SMQ4"/>
<evidence type="ECO:0000313" key="2">
    <source>
        <dbReference type="EMBL" id="GIM74267.1"/>
    </source>
</evidence>
<proteinExistence type="predicted"/>
<name>A0A919SMQ4_9ACTN</name>
<feature type="compositionally biased region" description="Low complexity" evidence="1">
    <location>
        <begin position="46"/>
        <end position="62"/>
    </location>
</feature>
<dbReference type="EMBL" id="BOQL01000049">
    <property type="protein sequence ID" value="GIM74267.1"/>
    <property type="molecule type" value="Genomic_DNA"/>
</dbReference>
<accession>A0A919SMQ4</accession>
<protein>
    <submittedName>
        <fullName evidence="2">Uncharacterized protein</fullName>
    </submittedName>
</protein>
<feature type="compositionally biased region" description="Pro residues" evidence="1">
    <location>
        <begin position="35"/>
        <end position="45"/>
    </location>
</feature>
<feature type="compositionally biased region" description="Low complexity" evidence="1">
    <location>
        <begin position="77"/>
        <end position="87"/>
    </location>
</feature>
<gene>
    <name evidence="2" type="ORF">Aau02nite_60140</name>
</gene>
<keyword evidence="3" id="KW-1185">Reference proteome</keyword>
<evidence type="ECO:0000313" key="3">
    <source>
        <dbReference type="Proteomes" id="UP000681340"/>
    </source>
</evidence>
<sequence length="107" mass="10757">MILMGVLAICAVSGALLTYRPGWTRGPDEPAGSYTPPPPPVPSPAPAATAPALPPATTVAPGKPSQPVFSVAPPAPVAAAPVAASPARRSRNNGFDRFAPRAARTRA</sequence>
<dbReference type="Proteomes" id="UP000681340">
    <property type="component" value="Unassembled WGS sequence"/>
</dbReference>
<evidence type="ECO:0000256" key="1">
    <source>
        <dbReference type="SAM" id="MobiDB-lite"/>
    </source>
</evidence>
<organism evidence="2 3">
    <name type="scientific">Actinoplanes auranticolor</name>
    <dbReference type="NCBI Taxonomy" id="47988"/>
    <lineage>
        <taxon>Bacteria</taxon>
        <taxon>Bacillati</taxon>
        <taxon>Actinomycetota</taxon>
        <taxon>Actinomycetes</taxon>
        <taxon>Micromonosporales</taxon>
        <taxon>Micromonosporaceae</taxon>
        <taxon>Actinoplanes</taxon>
    </lineage>
</organism>
<feature type="region of interest" description="Disordered" evidence="1">
    <location>
        <begin position="21"/>
        <end position="107"/>
    </location>
</feature>
<reference evidence="2" key="1">
    <citation type="submission" date="2021-03" db="EMBL/GenBank/DDBJ databases">
        <title>Whole genome shotgun sequence of Actinoplanes auranticolor NBRC 12245.</title>
        <authorList>
            <person name="Komaki H."/>
            <person name="Tamura T."/>
        </authorList>
    </citation>
    <scope>NUCLEOTIDE SEQUENCE</scope>
    <source>
        <strain evidence="2">NBRC 12245</strain>
    </source>
</reference>